<dbReference type="eggNOG" id="ENOG50332E8">
    <property type="taxonomic scope" value="Bacteria"/>
</dbReference>
<feature type="signal peptide" evidence="1">
    <location>
        <begin position="1"/>
        <end position="28"/>
    </location>
</feature>
<reference evidence="3 4" key="1">
    <citation type="journal article" date="2009" name="J. Bacteriol.">
        <title>Genome sequence of Azotobacter vinelandii, an obligate aerobe specialized to support diverse anaerobic metabolic processes.</title>
        <authorList>
            <person name="Setubal J.C."/>
            <person name="dos Santos P."/>
            <person name="Goldman B.S."/>
            <person name="Ertesvag H."/>
            <person name="Espin G."/>
            <person name="Rubio L.M."/>
            <person name="Valla S."/>
            <person name="Almeida N.F."/>
            <person name="Balasubramanian D."/>
            <person name="Cromes L."/>
            <person name="Curatti L."/>
            <person name="Du Z."/>
            <person name="Godsy E."/>
            <person name="Goodner B."/>
            <person name="Hellner-Burris K."/>
            <person name="Hernandez J.A."/>
            <person name="Houmiel K."/>
            <person name="Imperial J."/>
            <person name="Kennedy C."/>
            <person name="Larson T.J."/>
            <person name="Latreille P."/>
            <person name="Ligon L.S."/>
            <person name="Lu J."/>
            <person name="Maerk M."/>
            <person name="Miller N.M."/>
            <person name="Norton S."/>
            <person name="O'Carroll I.P."/>
            <person name="Paulsen I."/>
            <person name="Raulfs E.C."/>
            <person name="Roemer R."/>
            <person name="Rosser J."/>
            <person name="Segura D."/>
            <person name="Slater S."/>
            <person name="Stricklin S.L."/>
            <person name="Studholme D.J."/>
            <person name="Sun J."/>
            <person name="Viana C.J."/>
            <person name="Wallin E."/>
            <person name="Wang B."/>
            <person name="Wheeler C."/>
            <person name="Zhu H."/>
            <person name="Dean D.R."/>
            <person name="Dixon R."/>
            <person name="Wood D."/>
        </authorList>
    </citation>
    <scope>NUCLEOTIDE SEQUENCE [LARGE SCALE GENOMIC DNA]</scope>
    <source>
        <strain evidence="4">DJ / ATCC BAA-1303</strain>
    </source>
</reference>
<keyword evidence="1" id="KW-0732">Signal</keyword>
<dbReference type="InterPro" id="IPR025295">
    <property type="entry name" value="eCIS_core_dom"/>
</dbReference>
<accession>C1DLL8</accession>
<keyword evidence="4" id="KW-1185">Reference proteome</keyword>
<feature type="domain" description="eCIS core" evidence="2">
    <location>
        <begin position="103"/>
        <end position="183"/>
    </location>
</feature>
<dbReference type="Proteomes" id="UP000002424">
    <property type="component" value="Chromosome"/>
</dbReference>
<evidence type="ECO:0000259" key="2">
    <source>
        <dbReference type="Pfam" id="PF13699"/>
    </source>
</evidence>
<dbReference type="EMBL" id="CP001157">
    <property type="protein sequence ID" value="ACO76966.1"/>
    <property type="molecule type" value="Genomic_DNA"/>
</dbReference>
<name>C1DLL8_AZOVD</name>
<evidence type="ECO:0000313" key="4">
    <source>
        <dbReference type="Proteomes" id="UP000002424"/>
    </source>
</evidence>
<protein>
    <recommendedName>
        <fullName evidence="2">eCIS core domain-containing protein</fullName>
    </recommendedName>
</protein>
<evidence type="ECO:0000313" key="3">
    <source>
        <dbReference type="EMBL" id="ACO76966.1"/>
    </source>
</evidence>
<dbReference type="AlphaFoldDB" id="C1DLL8"/>
<dbReference type="EnsemblBacteria" id="ACO76966">
    <property type="protein sequence ID" value="ACO76966"/>
    <property type="gene ID" value="Avin_07200"/>
</dbReference>
<dbReference type="KEGG" id="avn:Avin_07200"/>
<dbReference type="Pfam" id="PF13699">
    <property type="entry name" value="eCIS_core"/>
    <property type="match status" value="1"/>
</dbReference>
<dbReference type="HOGENOM" id="CLU_728915_0_0_6"/>
<evidence type="ECO:0000256" key="1">
    <source>
        <dbReference type="SAM" id="SignalP"/>
    </source>
</evidence>
<sequence>MEMARHAAIVRRLYAAGFVLALCAGAVAGGEPGGGGIVDAAAPPADMTFDELHRQIKALIPPAQAIDEGTAAFNEALAQTGGPVLQELIVHSRDEALRNGVEPMPPDVRRQLAGFLPERVLDAVRYRVQGGDDFSLQWNLIRYGEARAIALDHVVVFRDAGDALYNPTLWAHELTHVEQYRRWGIPEFAIRYLRDYEAVEHEAYEAETRYVAWAKLRDGQRLAATGDSGAGRLPAPFPAAGSSSTCGTAAATCRVEGAGPVGTPCWCNLPAGAAAGSLVPDPPAAPPANACRSTGGICPLDGEIAAGSPCTCVTPEGSFPGTAEPRNLGDRCVTHSGACTLSRPLLSGEACHCPGSAGAVKGQVP</sequence>
<gene>
    <name evidence="3" type="ordered locus">Avin_07200</name>
</gene>
<dbReference type="OrthoDB" id="7597153at2"/>
<organism evidence="3 4">
    <name type="scientific">Azotobacter vinelandii (strain DJ / ATCC BAA-1303)</name>
    <dbReference type="NCBI Taxonomy" id="322710"/>
    <lineage>
        <taxon>Bacteria</taxon>
        <taxon>Pseudomonadati</taxon>
        <taxon>Pseudomonadota</taxon>
        <taxon>Gammaproteobacteria</taxon>
        <taxon>Pseudomonadales</taxon>
        <taxon>Pseudomonadaceae</taxon>
        <taxon>Azotobacter</taxon>
    </lineage>
</organism>
<feature type="chain" id="PRO_5002906104" description="eCIS core domain-containing protein" evidence="1">
    <location>
        <begin position="29"/>
        <end position="365"/>
    </location>
</feature>
<proteinExistence type="predicted"/>